<protein>
    <submittedName>
        <fullName evidence="3">Protein NRT1/ PTR FAMILY 5.7</fullName>
    </submittedName>
</protein>
<keyword evidence="2" id="KW-1133">Transmembrane helix</keyword>
<proteinExistence type="inferred from homology"/>
<evidence type="ECO:0000256" key="2">
    <source>
        <dbReference type="SAM" id="Phobius"/>
    </source>
</evidence>
<sequence>MRSLGIAFYLSVIGASSFLSSFLITLVDHLTEKGGKSWFGKDLNSSRLDYFYCCFSSHHWCEPILYAFVARRYSYKNVRRTTVAVADCYEESGTETMA</sequence>
<dbReference type="Gene3D" id="1.20.1250.20">
    <property type="entry name" value="MFS general substrate transporter like domains"/>
    <property type="match status" value="1"/>
</dbReference>
<dbReference type="PANTHER" id="PTHR11654">
    <property type="entry name" value="OLIGOPEPTIDE TRANSPORTER-RELATED"/>
    <property type="match status" value="1"/>
</dbReference>
<dbReference type="AlphaFoldDB" id="A0AAW2NM21"/>
<dbReference type="EMBL" id="JACGWJ010000019">
    <property type="protein sequence ID" value="KAL0344510.1"/>
    <property type="molecule type" value="Genomic_DNA"/>
</dbReference>
<feature type="transmembrane region" description="Helical" evidence="2">
    <location>
        <begin position="6"/>
        <end position="27"/>
    </location>
</feature>
<name>A0AAW2NM21_SESRA</name>
<accession>A0AAW2NM21</accession>
<comment type="caution">
    <text evidence="3">The sequence shown here is derived from an EMBL/GenBank/DDBJ whole genome shotgun (WGS) entry which is preliminary data.</text>
</comment>
<gene>
    <name evidence="3" type="ORF">Sradi_4282300</name>
</gene>
<keyword evidence="2" id="KW-0472">Membrane</keyword>
<evidence type="ECO:0000256" key="1">
    <source>
        <dbReference type="ARBA" id="ARBA00044504"/>
    </source>
</evidence>
<keyword evidence="2" id="KW-0812">Transmembrane</keyword>
<reference evidence="3" key="1">
    <citation type="submission" date="2020-06" db="EMBL/GenBank/DDBJ databases">
        <authorList>
            <person name="Li T."/>
            <person name="Hu X."/>
            <person name="Zhang T."/>
            <person name="Song X."/>
            <person name="Zhang H."/>
            <person name="Dai N."/>
            <person name="Sheng W."/>
            <person name="Hou X."/>
            <person name="Wei L."/>
        </authorList>
    </citation>
    <scope>NUCLEOTIDE SEQUENCE</scope>
    <source>
        <strain evidence="3">G02</strain>
        <tissue evidence="3">Leaf</tissue>
    </source>
</reference>
<comment type="similarity">
    <text evidence="1">Belongs to the major facilitator superfamily. Phosphate:H(+) symporter (TC 2.A.1.9) family.</text>
</comment>
<evidence type="ECO:0000313" key="3">
    <source>
        <dbReference type="EMBL" id="KAL0344510.1"/>
    </source>
</evidence>
<dbReference type="InterPro" id="IPR036259">
    <property type="entry name" value="MFS_trans_sf"/>
</dbReference>
<reference evidence="3" key="2">
    <citation type="journal article" date="2024" name="Plant">
        <title>Genomic evolution and insights into agronomic trait innovations of Sesamum species.</title>
        <authorList>
            <person name="Miao H."/>
            <person name="Wang L."/>
            <person name="Qu L."/>
            <person name="Liu H."/>
            <person name="Sun Y."/>
            <person name="Le M."/>
            <person name="Wang Q."/>
            <person name="Wei S."/>
            <person name="Zheng Y."/>
            <person name="Lin W."/>
            <person name="Duan Y."/>
            <person name="Cao H."/>
            <person name="Xiong S."/>
            <person name="Wang X."/>
            <person name="Wei L."/>
            <person name="Li C."/>
            <person name="Ma Q."/>
            <person name="Ju M."/>
            <person name="Zhao R."/>
            <person name="Li G."/>
            <person name="Mu C."/>
            <person name="Tian Q."/>
            <person name="Mei H."/>
            <person name="Zhang T."/>
            <person name="Gao T."/>
            <person name="Zhang H."/>
        </authorList>
    </citation>
    <scope>NUCLEOTIDE SEQUENCE</scope>
    <source>
        <strain evidence="3">G02</strain>
    </source>
</reference>
<organism evidence="3">
    <name type="scientific">Sesamum radiatum</name>
    <name type="common">Black benniseed</name>
    <dbReference type="NCBI Taxonomy" id="300843"/>
    <lineage>
        <taxon>Eukaryota</taxon>
        <taxon>Viridiplantae</taxon>
        <taxon>Streptophyta</taxon>
        <taxon>Embryophyta</taxon>
        <taxon>Tracheophyta</taxon>
        <taxon>Spermatophyta</taxon>
        <taxon>Magnoliopsida</taxon>
        <taxon>eudicotyledons</taxon>
        <taxon>Gunneridae</taxon>
        <taxon>Pentapetalae</taxon>
        <taxon>asterids</taxon>
        <taxon>lamiids</taxon>
        <taxon>Lamiales</taxon>
        <taxon>Pedaliaceae</taxon>
        <taxon>Sesamum</taxon>
    </lineage>
</organism>